<dbReference type="Proteomes" id="UP000663992">
    <property type="component" value="Unassembled WGS sequence"/>
</dbReference>
<organism evidence="2 3">
    <name type="scientific">Bowmanella yangjiangensis</name>
    <dbReference type="NCBI Taxonomy" id="2811230"/>
    <lineage>
        <taxon>Bacteria</taxon>
        <taxon>Pseudomonadati</taxon>
        <taxon>Pseudomonadota</taxon>
        <taxon>Gammaproteobacteria</taxon>
        <taxon>Alteromonadales</taxon>
        <taxon>Alteromonadaceae</taxon>
        <taxon>Bowmanella</taxon>
    </lineage>
</organism>
<gene>
    <name evidence="2" type="ORF">J0A65_20335</name>
</gene>
<protein>
    <recommendedName>
        <fullName evidence="4">Zinc-ribbon domain-containing protein</fullName>
    </recommendedName>
</protein>
<keyword evidence="1" id="KW-0812">Transmembrane</keyword>
<keyword evidence="1" id="KW-0472">Membrane</keyword>
<proteinExistence type="predicted"/>
<sequence>MALIKCAECGGSVSTEAKACPHCGAAAGKRASYLWLIALPIGAVVVFLAIGFINSSPMKSRERAAIDECWKTARTIITGSAARKLADATCRSMIDEFERKHGPSPSLPRH</sequence>
<evidence type="ECO:0000313" key="2">
    <source>
        <dbReference type="EMBL" id="MBN7822225.1"/>
    </source>
</evidence>
<reference evidence="2 3" key="1">
    <citation type="submission" date="2021-03" db="EMBL/GenBank/DDBJ databases">
        <title>novel species isolated from a fishpond in China.</title>
        <authorList>
            <person name="Lu H."/>
            <person name="Cai Z."/>
        </authorList>
    </citation>
    <scope>NUCLEOTIDE SEQUENCE [LARGE SCALE GENOMIC DNA]</scope>
    <source>
        <strain evidence="2 3">Y57</strain>
    </source>
</reference>
<comment type="caution">
    <text evidence="2">The sequence shown here is derived from an EMBL/GenBank/DDBJ whole genome shotgun (WGS) entry which is preliminary data.</text>
</comment>
<dbReference type="RefSeq" id="WP_206596173.1">
    <property type="nucleotide sequence ID" value="NZ_JAFKCS010000036.1"/>
</dbReference>
<evidence type="ECO:0008006" key="4">
    <source>
        <dbReference type="Google" id="ProtNLM"/>
    </source>
</evidence>
<name>A0ABS3D085_9ALTE</name>
<evidence type="ECO:0000256" key="1">
    <source>
        <dbReference type="SAM" id="Phobius"/>
    </source>
</evidence>
<keyword evidence="3" id="KW-1185">Reference proteome</keyword>
<feature type="transmembrane region" description="Helical" evidence="1">
    <location>
        <begin position="33"/>
        <end position="53"/>
    </location>
</feature>
<keyword evidence="1" id="KW-1133">Transmembrane helix</keyword>
<evidence type="ECO:0000313" key="3">
    <source>
        <dbReference type="Proteomes" id="UP000663992"/>
    </source>
</evidence>
<accession>A0ABS3D085</accession>
<dbReference type="EMBL" id="JAFKCS010000036">
    <property type="protein sequence ID" value="MBN7822225.1"/>
    <property type="molecule type" value="Genomic_DNA"/>
</dbReference>